<dbReference type="Proteomes" id="UP000321638">
    <property type="component" value="Unassembled WGS sequence"/>
</dbReference>
<organism evidence="2 3">
    <name type="scientific">Vineibacter terrae</name>
    <dbReference type="NCBI Taxonomy" id="2586908"/>
    <lineage>
        <taxon>Bacteria</taxon>
        <taxon>Pseudomonadati</taxon>
        <taxon>Pseudomonadota</taxon>
        <taxon>Alphaproteobacteria</taxon>
        <taxon>Hyphomicrobiales</taxon>
        <taxon>Vineibacter</taxon>
    </lineage>
</organism>
<dbReference type="RefSeq" id="WP_147850042.1">
    <property type="nucleotide sequence ID" value="NZ_DATAJT010000250.1"/>
</dbReference>
<dbReference type="OrthoDB" id="9815600at2"/>
<reference evidence="2 3" key="1">
    <citation type="submission" date="2019-06" db="EMBL/GenBank/DDBJ databases">
        <title>New taxonomy in bacterial strain CC-CFT640, isolated from vineyard.</title>
        <authorList>
            <person name="Lin S.-Y."/>
            <person name="Tsai C.-F."/>
            <person name="Young C.-C."/>
        </authorList>
    </citation>
    <scope>NUCLEOTIDE SEQUENCE [LARGE SCALE GENOMIC DNA]</scope>
    <source>
        <strain evidence="2 3">CC-CFT640</strain>
    </source>
</reference>
<sequence length="98" mass="11276">MLRIRNLLTPVAFAVVFAYFGYHLMNGDRGVLALLQLRQEVARAEATLAETKATRDIWDRRVTVLRNQSLDPDMIDERARALLHVAWPDDIIVFTPTR</sequence>
<keyword evidence="3" id="KW-1185">Reference proteome</keyword>
<keyword evidence="1" id="KW-1133">Transmembrane helix</keyword>
<proteinExistence type="predicted"/>
<accession>A0A5C8PGC0</accession>
<evidence type="ECO:0000313" key="3">
    <source>
        <dbReference type="Proteomes" id="UP000321638"/>
    </source>
</evidence>
<feature type="transmembrane region" description="Helical" evidence="1">
    <location>
        <begin position="7"/>
        <end position="25"/>
    </location>
</feature>
<protein>
    <submittedName>
        <fullName evidence="2">Septum formation initiator family protein</fullName>
    </submittedName>
</protein>
<dbReference type="InterPro" id="IPR007060">
    <property type="entry name" value="FtsL/DivIC"/>
</dbReference>
<comment type="caution">
    <text evidence="2">The sequence shown here is derived from an EMBL/GenBank/DDBJ whole genome shotgun (WGS) entry which is preliminary data.</text>
</comment>
<keyword evidence="1" id="KW-0472">Membrane</keyword>
<keyword evidence="1" id="KW-0812">Transmembrane</keyword>
<evidence type="ECO:0000313" key="2">
    <source>
        <dbReference type="EMBL" id="TXL72221.1"/>
    </source>
</evidence>
<dbReference type="Pfam" id="PF04977">
    <property type="entry name" value="DivIC"/>
    <property type="match status" value="1"/>
</dbReference>
<dbReference type="EMBL" id="VDUZ01000035">
    <property type="protein sequence ID" value="TXL72221.1"/>
    <property type="molecule type" value="Genomic_DNA"/>
</dbReference>
<evidence type="ECO:0000256" key="1">
    <source>
        <dbReference type="SAM" id="Phobius"/>
    </source>
</evidence>
<gene>
    <name evidence="2" type="ORF">FHP25_26700</name>
</gene>
<name>A0A5C8PGC0_9HYPH</name>
<dbReference type="AlphaFoldDB" id="A0A5C8PGC0"/>